<gene>
    <name evidence="6" type="ORF">RDB_LOCUS108801</name>
</gene>
<evidence type="ECO:0000256" key="2">
    <source>
        <dbReference type="ARBA" id="ARBA00022723"/>
    </source>
</evidence>
<dbReference type="Proteomes" id="UP000663843">
    <property type="component" value="Unassembled WGS sequence"/>
</dbReference>
<evidence type="ECO:0000256" key="4">
    <source>
        <dbReference type="PIRSR" id="PIRSR601765-1"/>
    </source>
</evidence>
<dbReference type="EMBL" id="CAJMWT010003494">
    <property type="protein sequence ID" value="CAE6472969.1"/>
    <property type="molecule type" value="Genomic_DNA"/>
</dbReference>
<reference evidence="6" key="1">
    <citation type="submission" date="2021-01" db="EMBL/GenBank/DDBJ databases">
        <authorList>
            <person name="Kaushik A."/>
        </authorList>
    </citation>
    <scope>NUCLEOTIDE SEQUENCE</scope>
    <source>
        <strain evidence="6">AG2-2IIIB</strain>
    </source>
</reference>
<accession>A0A8H3C373</accession>
<proteinExistence type="inferred from homology"/>
<sequence>MSETDNLDLSEIEYSKLPLDPGQLKVAIGILAAAQVTCMDPRIQMSKVYEELEKFGVNSRYAWVIRNAGGRAREALRSIVVSQNLLNTTDIHVIHHTKCGMAGHSEESIRLGLLDAIVNNDPAADKFNKLHQLSQHQFLPIHNQRCIHHSTAEVVRDVELLQNYPLIARKKGGADIKIHGWLYDVDAKTKTPKLTNALNRPEILSALCDFCECPIGALCECKCQCHPNA</sequence>
<keyword evidence="5" id="KW-0456">Lyase</keyword>
<evidence type="ECO:0000256" key="3">
    <source>
        <dbReference type="ARBA" id="ARBA00022833"/>
    </source>
</evidence>
<keyword evidence="2 4" id="KW-0479">Metal-binding</keyword>
<dbReference type="EC" id="4.2.1.1" evidence="5"/>
<dbReference type="AlphaFoldDB" id="A0A8H3C373"/>
<comment type="cofactor">
    <cofactor evidence="4">
        <name>Zn(2+)</name>
        <dbReference type="ChEBI" id="CHEBI:29105"/>
    </cofactor>
    <text evidence="4">Binds 1 zinc ion per subunit.</text>
</comment>
<keyword evidence="3 4" id="KW-0862">Zinc</keyword>
<dbReference type="PANTHER" id="PTHR43175:SF3">
    <property type="entry name" value="CARBON DISULFIDE HYDROLASE"/>
    <property type="match status" value="1"/>
</dbReference>
<name>A0A8H3C373_9AGAM</name>
<feature type="binding site" evidence="4">
    <location>
        <position position="38"/>
    </location>
    <ligand>
        <name>Zn(2+)</name>
        <dbReference type="ChEBI" id="CHEBI:29105"/>
    </ligand>
</feature>
<protein>
    <recommendedName>
        <fullName evidence="5">Carbonic anhydrase</fullName>
        <ecNumber evidence="5">4.2.1.1</ecNumber>
    </recommendedName>
    <alternativeName>
        <fullName evidence="5">Carbonate dehydratase</fullName>
    </alternativeName>
</protein>
<feature type="binding site" evidence="4">
    <location>
        <position position="96"/>
    </location>
    <ligand>
        <name>Zn(2+)</name>
        <dbReference type="ChEBI" id="CHEBI:29105"/>
    </ligand>
</feature>
<feature type="binding site" evidence="4">
    <location>
        <position position="99"/>
    </location>
    <ligand>
        <name>Zn(2+)</name>
        <dbReference type="ChEBI" id="CHEBI:29105"/>
    </ligand>
</feature>
<dbReference type="GO" id="GO:0008270">
    <property type="term" value="F:zinc ion binding"/>
    <property type="evidence" value="ECO:0007669"/>
    <property type="project" value="UniProtKB-UniRule"/>
</dbReference>
<feature type="binding site" evidence="4">
    <location>
        <position position="40"/>
    </location>
    <ligand>
        <name>Zn(2+)</name>
        <dbReference type="ChEBI" id="CHEBI:29105"/>
    </ligand>
</feature>
<comment type="catalytic activity">
    <reaction evidence="5">
        <text>hydrogencarbonate + H(+) = CO2 + H2O</text>
        <dbReference type="Rhea" id="RHEA:10748"/>
        <dbReference type="ChEBI" id="CHEBI:15377"/>
        <dbReference type="ChEBI" id="CHEBI:15378"/>
        <dbReference type="ChEBI" id="CHEBI:16526"/>
        <dbReference type="ChEBI" id="CHEBI:17544"/>
        <dbReference type="EC" id="4.2.1.1"/>
    </reaction>
</comment>
<dbReference type="InterPro" id="IPR036874">
    <property type="entry name" value="Carbonic_anhydrase_sf"/>
</dbReference>
<organism evidence="6 7">
    <name type="scientific">Rhizoctonia solani</name>
    <dbReference type="NCBI Taxonomy" id="456999"/>
    <lineage>
        <taxon>Eukaryota</taxon>
        <taxon>Fungi</taxon>
        <taxon>Dikarya</taxon>
        <taxon>Basidiomycota</taxon>
        <taxon>Agaricomycotina</taxon>
        <taxon>Agaricomycetes</taxon>
        <taxon>Cantharellales</taxon>
        <taxon>Ceratobasidiaceae</taxon>
        <taxon>Rhizoctonia</taxon>
    </lineage>
</organism>
<dbReference type="SUPFAM" id="SSF53056">
    <property type="entry name" value="beta-carbonic anhydrase, cab"/>
    <property type="match status" value="1"/>
</dbReference>
<evidence type="ECO:0000313" key="7">
    <source>
        <dbReference type="Proteomes" id="UP000663843"/>
    </source>
</evidence>
<evidence type="ECO:0000256" key="5">
    <source>
        <dbReference type="RuleBase" id="RU003956"/>
    </source>
</evidence>
<comment type="function">
    <text evidence="5">Reversible hydration of carbon dioxide.</text>
</comment>
<evidence type="ECO:0000256" key="1">
    <source>
        <dbReference type="ARBA" id="ARBA00006217"/>
    </source>
</evidence>
<dbReference type="GO" id="GO:0004089">
    <property type="term" value="F:carbonate dehydratase activity"/>
    <property type="evidence" value="ECO:0007669"/>
    <property type="project" value="UniProtKB-UniRule"/>
</dbReference>
<dbReference type="InterPro" id="IPR001765">
    <property type="entry name" value="Carbonic_anhydrase"/>
</dbReference>
<comment type="caution">
    <text evidence="6">The sequence shown here is derived from an EMBL/GenBank/DDBJ whole genome shotgun (WGS) entry which is preliminary data.</text>
</comment>
<evidence type="ECO:0000313" key="6">
    <source>
        <dbReference type="EMBL" id="CAE6472969.1"/>
    </source>
</evidence>
<dbReference type="Gene3D" id="3.40.1050.10">
    <property type="entry name" value="Carbonic anhydrase"/>
    <property type="match status" value="1"/>
</dbReference>
<comment type="similarity">
    <text evidence="1 5">Belongs to the beta-class carbonic anhydrase family.</text>
</comment>
<dbReference type="SMART" id="SM00947">
    <property type="entry name" value="Pro_CA"/>
    <property type="match status" value="1"/>
</dbReference>
<dbReference type="PANTHER" id="PTHR43175">
    <property type="entry name" value="CARBONIC ANHYDRASE"/>
    <property type="match status" value="1"/>
</dbReference>
<dbReference type="Pfam" id="PF00484">
    <property type="entry name" value="Pro_CA"/>
    <property type="match status" value="1"/>
</dbReference>